<dbReference type="NCBIfam" id="TIGR00460">
    <property type="entry name" value="fmt"/>
    <property type="match status" value="1"/>
</dbReference>
<evidence type="ECO:0000256" key="2">
    <source>
        <dbReference type="ARBA" id="ARBA00012261"/>
    </source>
</evidence>
<comment type="function">
    <text evidence="5">Attaches a formyl group to the free amino group of methionyl-tRNA(fMet). The formyl group appears to play a dual role in the initiator identity of N-formylmethionyl-tRNA by promoting its recognition by IF2 and preventing the misappropriation of this tRNA by the elongation apparatus.</text>
</comment>
<dbReference type="Pfam" id="PF02911">
    <property type="entry name" value="Formyl_trans_C"/>
    <property type="match status" value="1"/>
</dbReference>
<evidence type="ECO:0000259" key="6">
    <source>
        <dbReference type="Pfam" id="PF00551"/>
    </source>
</evidence>
<evidence type="ECO:0000313" key="9">
    <source>
        <dbReference type="Proteomes" id="UP000555828"/>
    </source>
</evidence>
<dbReference type="HAMAP" id="MF_00182">
    <property type="entry name" value="Formyl_trans"/>
    <property type="match status" value="1"/>
</dbReference>
<evidence type="ECO:0000256" key="3">
    <source>
        <dbReference type="ARBA" id="ARBA00022679"/>
    </source>
</evidence>
<proteinExistence type="inferred from homology"/>
<name>A0A841GFW1_9BACT</name>
<keyword evidence="4 5" id="KW-0648">Protein biosynthesis</keyword>
<keyword evidence="9" id="KW-1185">Reference proteome</keyword>
<dbReference type="InterPro" id="IPR002376">
    <property type="entry name" value="Formyl_transf_N"/>
</dbReference>
<keyword evidence="3 5" id="KW-0808">Transferase</keyword>
<dbReference type="Pfam" id="PF00551">
    <property type="entry name" value="Formyl_trans_N"/>
    <property type="match status" value="1"/>
</dbReference>
<comment type="caution">
    <text evidence="8">The sequence shown here is derived from an EMBL/GenBank/DDBJ whole genome shotgun (WGS) entry which is preliminary data.</text>
</comment>
<dbReference type="Gene3D" id="3.40.50.12230">
    <property type="match status" value="1"/>
</dbReference>
<dbReference type="PANTHER" id="PTHR11138:SF5">
    <property type="entry name" value="METHIONYL-TRNA FORMYLTRANSFERASE, MITOCHONDRIAL"/>
    <property type="match status" value="1"/>
</dbReference>
<accession>A0A841GFW1</accession>
<dbReference type="Proteomes" id="UP000555828">
    <property type="component" value="Unassembled WGS sequence"/>
</dbReference>
<reference evidence="8 9" key="1">
    <citation type="submission" date="2020-08" db="EMBL/GenBank/DDBJ databases">
        <title>Genomic Encyclopedia of Type Strains, Phase IV (KMG-IV): sequencing the most valuable type-strain genomes for metagenomic binning, comparative biology and taxonomic classification.</title>
        <authorList>
            <person name="Goeker M."/>
        </authorList>
    </citation>
    <scope>NUCLEOTIDE SEQUENCE [LARGE SCALE GENOMIC DNA]</scope>
    <source>
        <strain evidence="8 9">DSM 13481</strain>
    </source>
</reference>
<feature type="domain" description="Formyl transferase C-terminal" evidence="7">
    <location>
        <begin position="196"/>
        <end position="292"/>
    </location>
</feature>
<evidence type="ECO:0000313" key="8">
    <source>
        <dbReference type="EMBL" id="MBB6062472.1"/>
    </source>
</evidence>
<dbReference type="EMBL" id="JACHEX010000002">
    <property type="protein sequence ID" value="MBB6062472.1"/>
    <property type="molecule type" value="Genomic_DNA"/>
</dbReference>
<organism evidence="8 9">
    <name type="scientific">Thermosipho japonicus</name>
    <dbReference type="NCBI Taxonomy" id="90323"/>
    <lineage>
        <taxon>Bacteria</taxon>
        <taxon>Thermotogati</taxon>
        <taxon>Thermotogota</taxon>
        <taxon>Thermotogae</taxon>
        <taxon>Thermotogales</taxon>
        <taxon>Fervidobacteriaceae</taxon>
        <taxon>Thermosipho</taxon>
    </lineage>
</organism>
<evidence type="ECO:0000256" key="5">
    <source>
        <dbReference type="HAMAP-Rule" id="MF_00182"/>
    </source>
</evidence>
<dbReference type="AlphaFoldDB" id="A0A841GFW1"/>
<dbReference type="GO" id="GO:0005829">
    <property type="term" value="C:cytosol"/>
    <property type="evidence" value="ECO:0007669"/>
    <property type="project" value="TreeGrafter"/>
</dbReference>
<dbReference type="CDD" id="cd08704">
    <property type="entry name" value="Met_tRNA_FMT_C"/>
    <property type="match status" value="1"/>
</dbReference>
<dbReference type="InterPro" id="IPR005793">
    <property type="entry name" value="Formyl_trans_C"/>
</dbReference>
<feature type="binding site" evidence="5">
    <location>
        <begin position="106"/>
        <end position="109"/>
    </location>
    <ligand>
        <name>(6S)-5,6,7,8-tetrahydrofolate</name>
        <dbReference type="ChEBI" id="CHEBI:57453"/>
    </ligand>
</feature>
<dbReference type="InterPro" id="IPR005794">
    <property type="entry name" value="Fmt"/>
</dbReference>
<sequence>MRILFLGTPSFASEHLEFLIKNNFDVVAVISQPDKPKGRGKKIQPTPVKEVAQKYNIPIFQPTKLTSEGLSIIERFKPDLGIVVAYGKLLKPPFLNAIPFYNIHASLLPKYRGAAPIQRALENGESVTGITIFKIGEGMDNGPIALKKEISVDEFETFGSLYEKLLSLGKEALLEFLNNYPPNLYPQEGEPTYAPKISKEDLELDFSADYITVKNKIRAYDPIPGVRVSLKGKLVKLFQVFYVERDENIKEYGKVLKINNEGGFISAKGGIVGIKYIQFPGKKPITFLDAKNGGLVKEGDKFES</sequence>
<dbReference type="RefSeq" id="WP_184619148.1">
    <property type="nucleotide sequence ID" value="NZ_JACHEX010000002.1"/>
</dbReference>
<evidence type="ECO:0000256" key="1">
    <source>
        <dbReference type="ARBA" id="ARBA00010699"/>
    </source>
</evidence>
<comment type="catalytic activity">
    <reaction evidence="5">
        <text>L-methionyl-tRNA(fMet) + (6R)-10-formyltetrahydrofolate = N-formyl-L-methionyl-tRNA(fMet) + (6S)-5,6,7,8-tetrahydrofolate + H(+)</text>
        <dbReference type="Rhea" id="RHEA:24380"/>
        <dbReference type="Rhea" id="RHEA-COMP:9952"/>
        <dbReference type="Rhea" id="RHEA-COMP:9953"/>
        <dbReference type="ChEBI" id="CHEBI:15378"/>
        <dbReference type="ChEBI" id="CHEBI:57453"/>
        <dbReference type="ChEBI" id="CHEBI:78530"/>
        <dbReference type="ChEBI" id="CHEBI:78844"/>
        <dbReference type="ChEBI" id="CHEBI:195366"/>
        <dbReference type="EC" id="2.1.2.9"/>
    </reaction>
</comment>
<dbReference type="SUPFAM" id="SSF53328">
    <property type="entry name" value="Formyltransferase"/>
    <property type="match status" value="1"/>
</dbReference>
<dbReference type="SUPFAM" id="SSF50486">
    <property type="entry name" value="FMT C-terminal domain-like"/>
    <property type="match status" value="1"/>
</dbReference>
<evidence type="ECO:0000256" key="4">
    <source>
        <dbReference type="ARBA" id="ARBA00022917"/>
    </source>
</evidence>
<dbReference type="InterPro" id="IPR011034">
    <property type="entry name" value="Formyl_transferase-like_C_sf"/>
</dbReference>
<feature type="domain" description="Formyl transferase N-terminal" evidence="6">
    <location>
        <begin position="1"/>
        <end position="175"/>
    </location>
</feature>
<dbReference type="EC" id="2.1.2.9" evidence="2 5"/>
<dbReference type="CDD" id="cd08646">
    <property type="entry name" value="FMT_core_Met-tRNA-FMT_N"/>
    <property type="match status" value="1"/>
</dbReference>
<dbReference type="InterPro" id="IPR041711">
    <property type="entry name" value="Met-tRNA-FMT_N"/>
</dbReference>
<dbReference type="PANTHER" id="PTHR11138">
    <property type="entry name" value="METHIONYL-TRNA FORMYLTRANSFERASE"/>
    <property type="match status" value="1"/>
</dbReference>
<dbReference type="InterPro" id="IPR036477">
    <property type="entry name" value="Formyl_transf_N_sf"/>
</dbReference>
<protein>
    <recommendedName>
        <fullName evidence="2 5">Methionyl-tRNA formyltransferase</fullName>
        <ecNumber evidence="2 5">2.1.2.9</ecNumber>
    </recommendedName>
</protein>
<gene>
    <name evidence="5" type="primary">fmt</name>
    <name evidence="8" type="ORF">HNP65_000910</name>
</gene>
<evidence type="ECO:0000259" key="7">
    <source>
        <dbReference type="Pfam" id="PF02911"/>
    </source>
</evidence>
<dbReference type="InterPro" id="IPR044135">
    <property type="entry name" value="Met-tRNA-FMT_C"/>
</dbReference>
<comment type="similarity">
    <text evidence="1 5">Belongs to the Fmt family.</text>
</comment>
<dbReference type="GO" id="GO:0004479">
    <property type="term" value="F:methionyl-tRNA formyltransferase activity"/>
    <property type="evidence" value="ECO:0007669"/>
    <property type="project" value="UniProtKB-UniRule"/>
</dbReference>